<accession>A0A1Y6G8A1</accession>
<dbReference type="SUPFAM" id="SSF52980">
    <property type="entry name" value="Restriction endonuclease-like"/>
    <property type="match status" value="1"/>
</dbReference>
<dbReference type="EMBL" id="FXWK01000002">
    <property type="protein sequence ID" value="SMQ85563.1"/>
    <property type="molecule type" value="Genomic_DNA"/>
</dbReference>
<name>A0A1Y6G8A1_9HYPH</name>
<dbReference type="RefSeq" id="WP_140048999.1">
    <property type="nucleotide sequence ID" value="NZ_FXWK01000002.1"/>
</dbReference>
<dbReference type="CDD" id="cd01038">
    <property type="entry name" value="Endonuclease_DUF559"/>
    <property type="match status" value="1"/>
</dbReference>
<dbReference type="PANTHER" id="PTHR38590:SF1">
    <property type="entry name" value="BLL0828 PROTEIN"/>
    <property type="match status" value="1"/>
</dbReference>
<dbReference type="PANTHER" id="PTHR38590">
    <property type="entry name" value="BLL0828 PROTEIN"/>
    <property type="match status" value="1"/>
</dbReference>
<keyword evidence="2" id="KW-0378">Hydrolase</keyword>
<keyword evidence="2" id="KW-0255">Endonuclease</keyword>
<gene>
    <name evidence="2" type="ORF">SAMN06295905_2850</name>
</gene>
<evidence type="ECO:0000313" key="3">
    <source>
        <dbReference type="Proteomes" id="UP000194474"/>
    </source>
</evidence>
<dbReference type="InterPro" id="IPR011335">
    <property type="entry name" value="Restrct_endonuc-II-like"/>
</dbReference>
<feature type="domain" description="DUF559" evidence="1">
    <location>
        <begin position="24"/>
        <end position="118"/>
    </location>
</feature>
<reference evidence="3" key="1">
    <citation type="submission" date="2017-04" db="EMBL/GenBank/DDBJ databases">
        <authorList>
            <person name="Varghese N."/>
            <person name="Submissions S."/>
        </authorList>
    </citation>
    <scope>NUCLEOTIDE SEQUENCE [LARGE SCALE GENOMIC DNA]</scope>
</reference>
<dbReference type="AlphaFoldDB" id="A0A1Y6G8A1"/>
<dbReference type="Proteomes" id="UP000194474">
    <property type="component" value="Unassembled WGS sequence"/>
</dbReference>
<dbReference type="InterPro" id="IPR047216">
    <property type="entry name" value="Endonuclease_DUF559_bact"/>
</dbReference>
<dbReference type="InterPro" id="IPR007569">
    <property type="entry name" value="DUF559"/>
</dbReference>
<dbReference type="Gene3D" id="3.40.960.10">
    <property type="entry name" value="VSR Endonuclease"/>
    <property type="match status" value="1"/>
</dbReference>
<dbReference type="OrthoDB" id="9798754at2"/>
<keyword evidence="3" id="KW-1185">Reference proteome</keyword>
<keyword evidence="2" id="KW-0540">Nuclease</keyword>
<protein>
    <submittedName>
        <fullName evidence="2">Very-short-patch-repair endonuclease</fullName>
    </submittedName>
</protein>
<proteinExistence type="predicted"/>
<organism evidence="2 3">
    <name type="scientific">Devosia lucknowensis</name>
    <dbReference type="NCBI Taxonomy" id="1096929"/>
    <lineage>
        <taxon>Bacteria</taxon>
        <taxon>Pseudomonadati</taxon>
        <taxon>Pseudomonadota</taxon>
        <taxon>Alphaproteobacteria</taxon>
        <taxon>Hyphomicrobiales</taxon>
        <taxon>Devosiaceae</taxon>
        <taxon>Devosia</taxon>
    </lineage>
</organism>
<dbReference type="GO" id="GO:0004519">
    <property type="term" value="F:endonuclease activity"/>
    <property type="evidence" value="ECO:0007669"/>
    <property type="project" value="UniProtKB-KW"/>
</dbReference>
<evidence type="ECO:0000313" key="2">
    <source>
        <dbReference type="EMBL" id="SMQ85563.1"/>
    </source>
</evidence>
<dbReference type="Pfam" id="PF04480">
    <property type="entry name" value="DUF559"/>
    <property type="match status" value="1"/>
</dbReference>
<evidence type="ECO:0000259" key="1">
    <source>
        <dbReference type="Pfam" id="PF04480"/>
    </source>
</evidence>
<sequence length="138" mass="15241">MGVLFLTANATIGAGGLMDGPVTFARKLRREQTPPERKFWAILHPWREAGLHWRRQAPIGPYVVDFVCKGKKLIVEIDGDTHYSEAGLAHDERRTAFLEGRGYRVLRFTNGEVSSPEGVFLVLCGVLGEPDAPEGPPT</sequence>